<dbReference type="EMBL" id="JADKFW010000010">
    <property type="protein sequence ID" value="MBK9718332.1"/>
    <property type="molecule type" value="Genomic_DNA"/>
</dbReference>
<dbReference type="PANTHER" id="PTHR35580">
    <property type="entry name" value="CELL SURFACE GLYCOPROTEIN (S-LAYER PROTEIN)-LIKE PROTEIN"/>
    <property type="match status" value="1"/>
</dbReference>
<dbReference type="Proteomes" id="UP000808349">
    <property type="component" value="Unassembled WGS sequence"/>
</dbReference>
<evidence type="ECO:0000313" key="2">
    <source>
        <dbReference type="EMBL" id="MBK9718332.1"/>
    </source>
</evidence>
<dbReference type="Pfam" id="PF06739">
    <property type="entry name" value="SBBP"/>
    <property type="match status" value="1"/>
</dbReference>
<accession>A0A9D7XI18</accession>
<reference evidence="2 3" key="1">
    <citation type="submission" date="2020-10" db="EMBL/GenBank/DDBJ databases">
        <title>Connecting structure to function with the recovery of over 1000 high-quality activated sludge metagenome-assembled genomes encoding full-length rRNA genes using long-read sequencing.</title>
        <authorList>
            <person name="Singleton C.M."/>
            <person name="Petriglieri F."/>
            <person name="Kristensen J.M."/>
            <person name="Kirkegaard R.H."/>
            <person name="Michaelsen T.Y."/>
            <person name="Andersen M.H."/>
            <person name="Karst S.M."/>
            <person name="Dueholm M.S."/>
            <person name="Nielsen P.H."/>
            <person name="Albertsen M."/>
        </authorList>
    </citation>
    <scope>NUCLEOTIDE SEQUENCE [LARGE SCALE GENOMIC DNA]</scope>
    <source>
        <strain evidence="2">Ribe_18-Q3-R11-54_BAT3C.373</strain>
    </source>
</reference>
<dbReference type="Pfam" id="PF18962">
    <property type="entry name" value="Por_Secre_tail"/>
    <property type="match status" value="1"/>
</dbReference>
<dbReference type="NCBIfam" id="TIGR04183">
    <property type="entry name" value="Por_Secre_tail"/>
    <property type="match status" value="1"/>
</dbReference>
<dbReference type="InterPro" id="IPR026444">
    <property type="entry name" value="Secre_tail"/>
</dbReference>
<gene>
    <name evidence="2" type="ORF">IPO85_12640</name>
</gene>
<evidence type="ECO:0000259" key="1">
    <source>
        <dbReference type="Pfam" id="PF18962"/>
    </source>
</evidence>
<proteinExistence type="predicted"/>
<dbReference type="InterPro" id="IPR010620">
    <property type="entry name" value="SBBP_repeat"/>
</dbReference>
<evidence type="ECO:0000313" key="3">
    <source>
        <dbReference type="Proteomes" id="UP000808349"/>
    </source>
</evidence>
<protein>
    <submittedName>
        <fullName evidence="2">SBBP repeat-containing protein</fullName>
    </submittedName>
</protein>
<feature type="domain" description="Secretion system C-terminal sorting" evidence="1">
    <location>
        <begin position="606"/>
        <end position="676"/>
    </location>
</feature>
<dbReference type="InterPro" id="IPR052918">
    <property type="entry name" value="Motility_Chemotaxis_Reg"/>
</dbReference>
<sequence length="679" mass="75104">MRLLNQVIFMFLLMLSVKAQVYQWAKGIGGAESDVGQAIAVDAEGNVYTTGYFSGTVDFDPGPGVVQWSSSGDRDIFILKTDKFGNLLWVNTFGGTSLDVPYSIALDNSGYFCVSGLFSETVDFDPGPNKMELVAEKYWDVFVAKFKFSGELIWAKRMGGPDGESGNALIIDSNKNIFITGYFNMSVDFNPGVGVNNLVSNGLNDIFICKLDSLGNYIWAKSIGGSKEDVATSITIDSKNNIGVTGFFFGSTDFDPGTGTHKLNSIEESRDIFIAKYDNDGTYLWAKSIGSDDNDQSRAITTDIDDYFYITGPFSDTVDFDPGPLNFTMISAGLQDIFISKFNPDGNHIWSKRIGGLGLDWGNAIIVDRSNGVYCIGFYSSTVDFDPNLNVYEFTSEGNRDIFIEKLNSAGEFVWAKSIGGQGNDDGSKLCINNSNDLYLTGAFELISNFNRPDSAKIISNGKSDFFIARYNQCTNTSSTEIISYCDSYYWNGQTYDKSGSYVYKTKNSNGCDSIAVLDLVITKSDTAVFQNGNTLTAHSMGSMYQWLDCEDNYKPIFAENNRIFSPTKSGNYAVEIRNQGCLDTSFCYSIILVNNNDADEIPIIVFPNPFNKLLNIKLNEIASNIEINLFNCLGKKISNSTYYNTSTIQLMIDDSSGMYFLECIINGNQHILKRIKNQ</sequence>
<dbReference type="PANTHER" id="PTHR35580:SF1">
    <property type="entry name" value="PHYTASE-LIKE DOMAIN-CONTAINING PROTEIN"/>
    <property type="match status" value="1"/>
</dbReference>
<comment type="caution">
    <text evidence="2">The sequence shown here is derived from an EMBL/GenBank/DDBJ whole genome shotgun (WGS) entry which is preliminary data.</text>
</comment>
<dbReference type="AlphaFoldDB" id="A0A9D7XI18"/>
<name>A0A9D7XI18_9BACT</name>
<organism evidence="2 3">
    <name type="scientific">Candidatus Defluviibacterium haderslevense</name>
    <dbReference type="NCBI Taxonomy" id="2981993"/>
    <lineage>
        <taxon>Bacteria</taxon>
        <taxon>Pseudomonadati</taxon>
        <taxon>Bacteroidota</taxon>
        <taxon>Saprospiria</taxon>
        <taxon>Saprospirales</taxon>
        <taxon>Saprospiraceae</taxon>
        <taxon>Candidatus Defluviibacterium</taxon>
    </lineage>
</organism>